<evidence type="ECO:0000256" key="4">
    <source>
        <dbReference type="ARBA" id="ARBA00022989"/>
    </source>
</evidence>
<keyword evidence="4 6" id="KW-1133">Transmembrane helix</keyword>
<evidence type="ECO:0000313" key="7">
    <source>
        <dbReference type="EMBL" id="MDR6167881.1"/>
    </source>
</evidence>
<gene>
    <name evidence="7" type="ORF">QE367_002085</name>
</gene>
<feature type="transmembrane region" description="Helical" evidence="6">
    <location>
        <begin position="325"/>
        <end position="344"/>
    </location>
</feature>
<dbReference type="Proteomes" id="UP001260188">
    <property type="component" value="Unassembled WGS sequence"/>
</dbReference>
<feature type="transmembrane region" description="Helical" evidence="6">
    <location>
        <begin position="89"/>
        <end position="108"/>
    </location>
</feature>
<evidence type="ECO:0000256" key="3">
    <source>
        <dbReference type="ARBA" id="ARBA00022692"/>
    </source>
</evidence>
<keyword evidence="5 6" id="KW-0472">Membrane</keyword>
<comment type="caution">
    <text evidence="7">The sequence shown here is derived from an EMBL/GenBank/DDBJ whole genome shotgun (WGS) entry which is preliminary data.</text>
</comment>
<evidence type="ECO:0000313" key="8">
    <source>
        <dbReference type="Proteomes" id="UP001260188"/>
    </source>
</evidence>
<keyword evidence="2" id="KW-1003">Cell membrane</keyword>
<dbReference type="InterPro" id="IPR043428">
    <property type="entry name" value="LivM-like"/>
</dbReference>
<evidence type="ECO:0000256" key="2">
    <source>
        <dbReference type="ARBA" id="ARBA00022475"/>
    </source>
</evidence>
<dbReference type="CDD" id="cd06581">
    <property type="entry name" value="TM_PBP1_LivM_like"/>
    <property type="match status" value="1"/>
</dbReference>
<feature type="transmembrane region" description="Helical" evidence="6">
    <location>
        <begin position="278"/>
        <end position="304"/>
    </location>
</feature>
<sequence>MTVATPARPTAPDFTTGAHLLAPRIPLHRRTTFRHYVALGVLAVVGVALPFVLPAAELAVAMRVLIFALMGIGWNMMSGFGGMFSFGHAAYFGIGSYVTAVLLVDFGVSPWIGLIAGMALAAAAAVGISFLALRYKLTGAYYALSTFAFAEMLRLFVVGNDALNRTVGFTVPVLRGDDWAMFQFPVGSPNYWWIGVGMVVLALVVVIEFLRRRTGRFTLASRDDDLAAAAIGVNVLRYKLTTVALSAAITAAAGTLYLQYYMFIDPELAFGAHVSNNAIITAVVGGVATVWGPVIGAVVMAPLSDAVAAFLRHPPEALSFLQGHGGLDILIYAVILIACVLLLPKGVYGTVKNWVVKKK</sequence>
<evidence type="ECO:0000256" key="1">
    <source>
        <dbReference type="ARBA" id="ARBA00004651"/>
    </source>
</evidence>
<dbReference type="EMBL" id="JAVIZA010000001">
    <property type="protein sequence ID" value="MDR6167881.1"/>
    <property type="molecule type" value="Genomic_DNA"/>
</dbReference>
<protein>
    <submittedName>
        <fullName evidence="7">Branched-chain amino acid transport system permease protein</fullName>
    </submittedName>
</protein>
<feature type="transmembrane region" description="Helical" evidence="6">
    <location>
        <begin position="240"/>
        <end position="258"/>
    </location>
</feature>
<evidence type="ECO:0000256" key="5">
    <source>
        <dbReference type="ARBA" id="ARBA00023136"/>
    </source>
</evidence>
<name>A0ABU1I2L6_9MICO</name>
<organism evidence="7 8">
    <name type="scientific">Microbacterium paludicola</name>
    <dbReference type="NCBI Taxonomy" id="300019"/>
    <lineage>
        <taxon>Bacteria</taxon>
        <taxon>Bacillati</taxon>
        <taxon>Actinomycetota</taxon>
        <taxon>Actinomycetes</taxon>
        <taxon>Micrococcales</taxon>
        <taxon>Microbacteriaceae</taxon>
        <taxon>Microbacterium</taxon>
    </lineage>
</organism>
<dbReference type="PANTHER" id="PTHR30482:SF10">
    <property type="entry name" value="HIGH-AFFINITY BRANCHED-CHAIN AMINO ACID TRANSPORT PROTEIN BRAE"/>
    <property type="match status" value="1"/>
</dbReference>
<dbReference type="Pfam" id="PF02653">
    <property type="entry name" value="BPD_transp_2"/>
    <property type="match status" value="1"/>
</dbReference>
<feature type="transmembrane region" description="Helical" evidence="6">
    <location>
        <begin position="114"/>
        <end position="133"/>
    </location>
</feature>
<comment type="subcellular location">
    <subcellularLocation>
        <location evidence="1">Cell membrane</location>
        <topology evidence="1">Multi-pass membrane protein</topology>
    </subcellularLocation>
</comment>
<dbReference type="InterPro" id="IPR001851">
    <property type="entry name" value="ABC_transp_permease"/>
</dbReference>
<feature type="transmembrane region" description="Helical" evidence="6">
    <location>
        <begin position="191"/>
        <end position="210"/>
    </location>
</feature>
<evidence type="ECO:0000256" key="6">
    <source>
        <dbReference type="SAM" id="Phobius"/>
    </source>
</evidence>
<dbReference type="PANTHER" id="PTHR30482">
    <property type="entry name" value="HIGH-AFFINITY BRANCHED-CHAIN AMINO ACID TRANSPORT SYSTEM PERMEASE"/>
    <property type="match status" value="1"/>
</dbReference>
<reference evidence="7 8" key="1">
    <citation type="submission" date="2023-08" db="EMBL/GenBank/DDBJ databases">
        <title>Functional and genomic diversity of the sorghum phyllosphere microbiome.</title>
        <authorList>
            <person name="Shade A."/>
        </authorList>
    </citation>
    <scope>NUCLEOTIDE SEQUENCE [LARGE SCALE GENOMIC DNA]</scope>
    <source>
        <strain evidence="7 8">SORGH_AS_0919</strain>
    </source>
</reference>
<accession>A0ABU1I2L6</accession>
<feature type="transmembrane region" description="Helical" evidence="6">
    <location>
        <begin position="58"/>
        <end position="77"/>
    </location>
</feature>
<feature type="transmembrane region" description="Helical" evidence="6">
    <location>
        <begin position="33"/>
        <end position="52"/>
    </location>
</feature>
<keyword evidence="8" id="KW-1185">Reference proteome</keyword>
<keyword evidence="3 6" id="KW-0812">Transmembrane</keyword>
<dbReference type="RefSeq" id="WP_088379765.1">
    <property type="nucleotide sequence ID" value="NZ_JAVIZA010000001.1"/>
</dbReference>
<proteinExistence type="predicted"/>
<feature type="transmembrane region" description="Helical" evidence="6">
    <location>
        <begin position="140"/>
        <end position="157"/>
    </location>
</feature>